<keyword evidence="4" id="KW-0325">Glycoprotein</keyword>
<gene>
    <name evidence="5" type="ORF">LAZ67_2000496</name>
</gene>
<evidence type="ECO:0000256" key="2">
    <source>
        <dbReference type="ARBA" id="ARBA00022525"/>
    </source>
</evidence>
<dbReference type="InterPro" id="IPR010255">
    <property type="entry name" value="Haem_peroxidase_sf"/>
</dbReference>
<keyword evidence="3" id="KW-0560">Oxidoreductase</keyword>
<proteinExistence type="predicted"/>
<evidence type="ECO:0000313" key="5">
    <source>
        <dbReference type="EMBL" id="UYV62421.1"/>
    </source>
</evidence>
<dbReference type="Proteomes" id="UP001235939">
    <property type="component" value="Chromosome 02"/>
</dbReference>
<evidence type="ECO:0000256" key="1">
    <source>
        <dbReference type="ARBA" id="ARBA00004613"/>
    </source>
</evidence>
<sequence>METERWALHTAEYDLDLEPGTVNALATAVFPAVLASLMPTPDPESIPDLLTRKSRHPSPALGPDLTRGFHRNLTTGEGLDFAALTIQQGRDHGLPSYVEYRTFCNLEPSVADWSDLQAIAGPEAADRLSSLYRDVRDVDLFTGLLAELPSTPGSLFGPTLSCLLGQQFLRLRRADRFCSVEQLAAIRSVTFARILCDNVPGLHRVQPSAVLVSDPYL</sequence>
<keyword evidence="6" id="KW-1185">Reference proteome</keyword>
<dbReference type="Gene3D" id="1.10.640.10">
    <property type="entry name" value="Haem peroxidase domain superfamily, animal type"/>
    <property type="match status" value="1"/>
</dbReference>
<keyword evidence="3" id="KW-0575">Peroxidase</keyword>
<reference evidence="5 6" key="1">
    <citation type="submission" date="2022-01" db="EMBL/GenBank/DDBJ databases">
        <title>A chromosomal length assembly of Cordylochernes scorpioides.</title>
        <authorList>
            <person name="Zeh D."/>
            <person name="Zeh J."/>
        </authorList>
    </citation>
    <scope>NUCLEOTIDE SEQUENCE [LARGE SCALE GENOMIC DNA]</scope>
    <source>
        <strain evidence="5">IN4F17</strain>
        <tissue evidence="5">Whole Body</tissue>
    </source>
</reference>
<name>A0ABY6K0P9_9ARAC</name>
<dbReference type="SUPFAM" id="SSF48113">
    <property type="entry name" value="Heme-dependent peroxidases"/>
    <property type="match status" value="1"/>
</dbReference>
<keyword evidence="2" id="KW-0964">Secreted</keyword>
<evidence type="ECO:0000313" key="6">
    <source>
        <dbReference type="Proteomes" id="UP001235939"/>
    </source>
</evidence>
<evidence type="ECO:0008006" key="7">
    <source>
        <dbReference type="Google" id="ProtNLM"/>
    </source>
</evidence>
<protein>
    <recommendedName>
        <fullName evidence="7">Peroxidase</fullName>
    </recommendedName>
</protein>
<dbReference type="PANTHER" id="PTHR11475">
    <property type="entry name" value="OXIDASE/PEROXIDASE"/>
    <property type="match status" value="1"/>
</dbReference>
<dbReference type="EMBL" id="CP092864">
    <property type="protein sequence ID" value="UYV62421.1"/>
    <property type="molecule type" value="Genomic_DNA"/>
</dbReference>
<dbReference type="PROSITE" id="PS50292">
    <property type="entry name" value="PEROXIDASE_3"/>
    <property type="match status" value="1"/>
</dbReference>
<organism evidence="5 6">
    <name type="scientific">Cordylochernes scorpioides</name>
    <dbReference type="NCBI Taxonomy" id="51811"/>
    <lineage>
        <taxon>Eukaryota</taxon>
        <taxon>Metazoa</taxon>
        <taxon>Ecdysozoa</taxon>
        <taxon>Arthropoda</taxon>
        <taxon>Chelicerata</taxon>
        <taxon>Arachnida</taxon>
        <taxon>Pseudoscorpiones</taxon>
        <taxon>Cheliferoidea</taxon>
        <taxon>Chernetidae</taxon>
        <taxon>Cordylochernes</taxon>
    </lineage>
</organism>
<dbReference type="InterPro" id="IPR037120">
    <property type="entry name" value="Haem_peroxidase_sf_animal"/>
</dbReference>
<dbReference type="PANTHER" id="PTHR11475:SF4">
    <property type="entry name" value="CHORION PEROXIDASE"/>
    <property type="match status" value="1"/>
</dbReference>
<evidence type="ECO:0000256" key="3">
    <source>
        <dbReference type="ARBA" id="ARBA00022559"/>
    </source>
</evidence>
<accession>A0ABY6K0P9</accession>
<evidence type="ECO:0000256" key="4">
    <source>
        <dbReference type="ARBA" id="ARBA00023180"/>
    </source>
</evidence>
<comment type="subcellular location">
    <subcellularLocation>
        <location evidence="1">Secreted</location>
    </subcellularLocation>
</comment>
<dbReference type="Pfam" id="PF03098">
    <property type="entry name" value="An_peroxidase"/>
    <property type="match status" value="1"/>
</dbReference>
<dbReference type="InterPro" id="IPR019791">
    <property type="entry name" value="Haem_peroxidase_animal"/>
</dbReference>